<keyword evidence="3" id="KW-0378">Hydrolase</keyword>
<dbReference type="InterPro" id="IPR023801">
    <property type="entry name" value="His_deacetylse_dom"/>
</dbReference>
<evidence type="ECO:0000256" key="4">
    <source>
        <dbReference type="ARBA" id="ARBA00022853"/>
    </source>
</evidence>
<gene>
    <name evidence="7" type="ORF">FSB_LOCUS10860</name>
</gene>
<evidence type="ECO:0000259" key="6">
    <source>
        <dbReference type="Pfam" id="PF13966"/>
    </source>
</evidence>
<dbReference type="CDD" id="cd09993">
    <property type="entry name" value="HDAC_classIV"/>
    <property type="match status" value="1"/>
</dbReference>
<protein>
    <submittedName>
        <fullName evidence="7">Uncharacterized protein</fullName>
    </submittedName>
</protein>
<dbReference type="InterPro" id="IPR023696">
    <property type="entry name" value="Ureohydrolase_dom_sf"/>
</dbReference>
<reference evidence="7" key="1">
    <citation type="submission" date="2018-02" db="EMBL/GenBank/DDBJ databases">
        <authorList>
            <person name="Cohen D.B."/>
            <person name="Kent A.D."/>
        </authorList>
    </citation>
    <scope>NUCLEOTIDE SEQUENCE</scope>
</reference>
<dbReference type="EMBL" id="OIVN01000613">
    <property type="protein sequence ID" value="SPC82978.1"/>
    <property type="molecule type" value="Genomic_DNA"/>
</dbReference>
<accession>A0A2N9F769</accession>
<dbReference type="PRINTS" id="PR01270">
    <property type="entry name" value="HDASUPER"/>
</dbReference>
<proteinExistence type="predicted"/>
<keyword evidence="2" id="KW-0678">Repressor</keyword>
<dbReference type="Pfam" id="PF00850">
    <property type="entry name" value="Hist_deacetyl"/>
    <property type="match status" value="2"/>
</dbReference>
<dbReference type="InterPro" id="IPR026960">
    <property type="entry name" value="RVT-Znf"/>
</dbReference>
<dbReference type="Pfam" id="PF13966">
    <property type="entry name" value="zf-RVT"/>
    <property type="match status" value="1"/>
</dbReference>
<evidence type="ECO:0000259" key="5">
    <source>
        <dbReference type="Pfam" id="PF00850"/>
    </source>
</evidence>
<name>A0A2N9F769_FAGSY</name>
<dbReference type="PANTHER" id="PTHR10625">
    <property type="entry name" value="HISTONE DEACETYLASE HDAC1-RELATED"/>
    <property type="match status" value="1"/>
</dbReference>
<dbReference type="InterPro" id="IPR000286">
    <property type="entry name" value="HDACs"/>
</dbReference>
<feature type="domain" description="Histone deacetylase" evidence="5">
    <location>
        <begin position="54"/>
        <end position="230"/>
    </location>
</feature>
<dbReference type="GO" id="GO:0040029">
    <property type="term" value="P:epigenetic regulation of gene expression"/>
    <property type="evidence" value="ECO:0007669"/>
    <property type="project" value="TreeGrafter"/>
</dbReference>
<evidence type="ECO:0000256" key="3">
    <source>
        <dbReference type="ARBA" id="ARBA00022801"/>
    </source>
</evidence>
<dbReference type="AlphaFoldDB" id="A0A2N9F769"/>
<dbReference type="InterPro" id="IPR037138">
    <property type="entry name" value="His_deacetylse_dom_sf"/>
</dbReference>
<sequence length="536" mass="60496">MSSSASTSSTSDDETLRRSRILKSKLYFDVPLSKVPVIYTASYDIAFLGIEKLHPFDSSKWGRICRFLVSDGALHRSCIVEPLEASKDDLLVVHSESYLNSLKSSANVAMIIEVPPVALFPNCLVQQKVLQPFRNQVGGTILAAKLAKERGWAINVGGGFHHCSRENGGGFCAYADISLCIHYAFVQLNISRVMIIDLDAHQGNGHELDFSNDRRVYILDMYNPGIYPFRVKFWHDCWCGEMALRNAFPELFVLSRDKDASVADLMSFPNGLLHWDFHFVRNVKDWELESLTSFMDLFYSCNLEGTGVDRIWKAKVPPRIAFFSWSAALGKLLTIDNLRNRHLIIVDWCCLCKSSGESVDHLLLHCSLAWELWSMVFGLFGVCWVMPGQVLQLWTGWQIRVGDTRNLVVWRMVPHCDYEARRYIDQKVEVVSGTTTNEYLKKLDEALEVAGHNFNPELVVYNAGTDILDGDPLGRLKISPDGIANRDEKVFMFARERNIPIVMLTSGGYMKSSARVIADSMINLSKKSLIDLGKNA</sequence>
<organism evidence="7">
    <name type="scientific">Fagus sylvatica</name>
    <name type="common">Beechnut</name>
    <dbReference type="NCBI Taxonomy" id="28930"/>
    <lineage>
        <taxon>Eukaryota</taxon>
        <taxon>Viridiplantae</taxon>
        <taxon>Streptophyta</taxon>
        <taxon>Embryophyta</taxon>
        <taxon>Tracheophyta</taxon>
        <taxon>Spermatophyta</taxon>
        <taxon>Magnoliopsida</taxon>
        <taxon>eudicotyledons</taxon>
        <taxon>Gunneridae</taxon>
        <taxon>Pentapetalae</taxon>
        <taxon>rosids</taxon>
        <taxon>fabids</taxon>
        <taxon>Fagales</taxon>
        <taxon>Fagaceae</taxon>
        <taxon>Fagus</taxon>
    </lineage>
</organism>
<dbReference type="PANTHER" id="PTHR10625:SF23">
    <property type="entry name" value="HISTONE DEACETYLASE 11"/>
    <property type="match status" value="1"/>
</dbReference>
<dbReference type="Gene3D" id="3.40.800.20">
    <property type="entry name" value="Histone deacetylase domain"/>
    <property type="match status" value="2"/>
</dbReference>
<dbReference type="SUPFAM" id="SSF52768">
    <property type="entry name" value="Arginase/deacetylase"/>
    <property type="match status" value="2"/>
</dbReference>
<comment type="cofactor">
    <cofactor evidence="1">
        <name>Zn(2+)</name>
        <dbReference type="ChEBI" id="CHEBI:29105"/>
    </cofactor>
</comment>
<evidence type="ECO:0000313" key="7">
    <source>
        <dbReference type="EMBL" id="SPC82978.1"/>
    </source>
</evidence>
<dbReference type="GO" id="GO:0000118">
    <property type="term" value="C:histone deacetylase complex"/>
    <property type="evidence" value="ECO:0007669"/>
    <property type="project" value="TreeGrafter"/>
</dbReference>
<feature type="domain" description="Histone deacetylase" evidence="5">
    <location>
        <begin position="426"/>
        <end position="522"/>
    </location>
</feature>
<dbReference type="GO" id="GO:0016787">
    <property type="term" value="F:hydrolase activity"/>
    <property type="evidence" value="ECO:0007669"/>
    <property type="project" value="UniProtKB-KW"/>
</dbReference>
<feature type="domain" description="Reverse transcriptase zinc-binding" evidence="6">
    <location>
        <begin position="309"/>
        <end position="373"/>
    </location>
</feature>
<evidence type="ECO:0000256" key="2">
    <source>
        <dbReference type="ARBA" id="ARBA00022491"/>
    </source>
</evidence>
<keyword evidence="4" id="KW-0156">Chromatin regulator</keyword>
<evidence type="ECO:0000256" key="1">
    <source>
        <dbReference type="ARBA" id="ARBA00001947"/>
    </source>
</evidence>
<dbReference type="GO" id="GO:0004407">
    <property type="term" value="F:histone deacetylase activity"/>
    <property type="evidence" value="ECO:0007669"/>
    <property type="project" value="InterPro"/>
</dbReference>
<dbReference type="InterPro" id="IPR044150">
    <property type="entry name" value="HDAC_classIV"/>
</dbReference>